<gene>
    <name evidence="2" type="ORF">L5515_005017</name>
</gene>
<evidence type="ECO:0000313" key="2">
    <source>
        <dbReference type="EMBL" id="UMM25038.1"/>
    </source>
</evidence>
<dbReference type="PANTHER" id="PTHR37432">
    <property type="entry name" value="PROTEIN CBG21304"/>
    <property type="match status" value="1"/>
</dbReference>
<dbReference type="AlphaFoldDB" id="A0AAE9JEB0"/>
<name>A0AAE9JEB0_CAEBR</name>
<reference evidence="2 3" key="1">
    <citation type="submission" date="2022-04" db="EMBL/GenBank/DDBJ databases">
        <title>Chromosome-level reference genomes for two strains of Caenorhabditis briggsae: an improved platform for comparative genomics.</title>
        <authorList>
            <person name="Stevens L."/>
            <person name="Andersen E."/>
        </authorList>
    </citation>
    <scope>NUCLEOTIDE SEQUENCE [LARGE SCALE GENOMIC DNA]</scope>
    <source>
        <strain evidence="2">VX34</strain>
        <tissue evidence="2">Whole-organism</tissue>
    </source>
</reference>
<feature type="region of interest" description="Disordered" evidence="1">
    <location>
        <begin position="544"/>
        <end position="580"/>
    </location>
</feature>
<dbReference type="SUPFAM" id="SSF53098">
    <property type="entry name" value="Ribonuclease H-like"/>
    <property type="match status" value="1"/>
</dbReference>
<feature type="compositionally biased region" description="Polar residues" evidence="1">
    <location>
        <begin position="418"/>
        <end position="427"/>
    </location>
</feature>
<dbReference type="EMBL" id="CP092622">
    <property type="protein sequence ID" value="UMM25038.1"/>
    <property type="molecule type" value="Genomic_DNA"/>
</dbReference>
<keyword evidence="3" id="KW-1185">Reference proteome</keyword>
<organism evidence="2 3">
    <name type="scientific">Caenorhabditis briggsae</name>
    <dbReference type="NCBI Taxonomy" id="6238"/>
    <lineage>
        <taxon>Eukaryota</taxon>
        <taxon>Metazoa</taxon>
        <taxon>Ecdysozoa</taxon>
        <taxon>Nematoda</taxon>
        <taxon>Chromadorea</taxon>
        <taxon>Rhabditida</taxon>
        <taxon>Rhabditina</taxon>
        <taxon>Rhabditomorpha</taxon>
        <taxon>Rhabditoidea</taxon>
        <taxon>Rhabditidae</taxon>
        <taxon>Peloderinae</taxon>
        <taxon>Caenorhabditis</taxon>
    </lineage>
</organism>
<evidence type="ECO:0000256" key="1">
    <source>
        <dbReference type="SAM" id="MobiDB-lite"/>
    </source>
</evidence>
<feature type="region of interest" description="Disordered" evidence="1">
    <location>
        <begin position="416"/>
        <end position="479"/>
    </location>
</feature>
<feature type="compositionally biased region" description="Basic and acidic residues" evidence="1">
    <location>
        <begin position="460"/>
        <end position="476"/>
    </location>
</feature>
<feature type="compositionally biased region" description="Basic and acidic residues" evidence="1">
    <location>
        <begin position="436"/>
        <end position="451"/>
    </location>
</feature>
<dbReference type="Proteomes" id="UP000829354">
    <property type="component" value="Chromosome III"/>
</dbReference>
<sequence>MSFKISKSDLQLKLNKKDSNVTFGESYRFAEIQKILIRNEENDEFIESGFVICTQCNLMVSQSDGSHLKRHVITTCKKRKISIGRSELEPIEQVRKITDYSTKKLKDSEVQKITSALGRYCLKTGKSFHHLGSENMKKLLIEICNSISTGYGEVALKQLPCRLTIQKMTEKLAESLIKKAVGYLEPYKSRIHLAIDHGKLVTTYLSVFATFLDDDFTADGALSTIGNYFDCYVRCVSHSLNLVAQRVLNPKKIHKPSLTDALPKIEEYCANSRKLSMRGRQALNKLVEESATVKAILKFFETLLEYNTLFQTQSAFTIHLVLPAFKLLTKMWTDWKNENSTSGLQALEHYYSEFDEYHLAAVFLGTKLMKNFDFGETETARDLVTKLMPSAIPSTTQPTSSQKSNLIAKLYHAAMSGKQPTSGPTEQTPRKVAPKTTDRRVTPIGNKKDEAVAPQKQKKAKDVALKEKKKVDEGAEKAGASGTTKYRHWKMPSQSQINVTSIIIGEEKLHMIIVEIDPYTFHNPLPLLYYTIKRNKLIESTEEDIGKGSFQRAKQENGKKGPTTIGIHKNGRTPPNPRRR</sequence>
<accession>A0AAE9JEB0</accession>
<protein>
    <submittedName>
        <fullName evidence="2">Uncharacterized protein</fullName>
    </submittedName>
</protein>
<proteinExistence type="predicted"/>
<dbReference type="PANTHER" id="PTHR37432:SF1">
    <property type="entry name" value="HAT C-TERMINAL DIMERISATION DOMAIN-CONTAINING PROTEIN-RELATED"/>
    <property type="match status" value="1"/>
</dbReference>
<evidence type="ECO:0000313" key="3">
    <source>
        <dbReference type="Proteomes" id="UP000829354"/>
    </source>
</evidence>
<dbReference type="InterPro" id="IPR012337">
    <property type="entry name" value="RNaseH-like_sf"/>
</dbReference>